<feature type="zinc finger region" description="C3H1-type" evidence="1">
    <location>
        <begin position="433"/>
        <end position="459"/>
    </location>
</feature>
<protein>
    <submittedName>
        <fullName evidence="4">Zinc finger CCCH domain-containing protein 3</fullName>
    </submittedName>
</protein>
<feature type="compositionally biased region" description="Polar residues" evidence="2">
    <location>
        <begin position="519"/>
        <end position="531"/>
    </location>
</feature>
<reference evidence="4" key="1">
    <citation type="submission" date="2021-05" db="EMBL/GenBank/DDBJ databases">
        <authorList>
            <person name="Alioto T."/>
            <person name="Alioto T."/>
            <person name="Gomez Garrido J."/>
        </authorList>
    </citation>
    <scope>NUCLEOTIDE SEQUENCE</scope>
</reference>
<dbReference type="EMBL" id="HBUE01014818">
    <property type="protein sequence ID" value="CAG6450064.1"/>
    <property type="molecule type" value="Transcribed_RNA"/>
</dbReference>
<keyword evidence="1" id="KW-0479">Metal-binding</keyword>
<dbReference type="PANTHER" id="PTHR46156">
    <property type="entry name" value="CCCH ZINGC FINGER"/>
    <property type="match status" value="1"/>
</dbReference>
<evidence type="ECO:0000256" key="1">
    <source>
        <dbReference type="PROSITE-ProRule" id="PRU00723"/>
    </source>
</evidence>
<evidence type="ECO:0000256" key="2">
    <source>
        <dbReference type="SAM" id="MobiDB-lite"/>
    </source>
</evidence>
<feature type="domain" description="C3H1-type" evidence="3">
    <location>
        <begin position="405"/>
        <end position="432"/>
    </location>
</feature>
<dbReference type="InterPro" id="IPR000571">
    <property type="entry name" value="Znf_CCCH"/>
</dbReference>
<feature type="region of interest" description="Disordered" evidence="2">
    <location>
        <begin position="565"/>
        <end position="626"/>
    </location>
</feature>
<feature type="domain" description="C3H1-type" evidence="3">
    <location>
        <begin position="460"/>
        <end position="487"/>
    </location>
</feature>
<feature type="region of interest" description="Disordered" evidence="2">
    <location>
        <begin position="508"/>
        <end position="535"/>
    </location>
</feature>
<feature type="zinc finger region" description="C3H1-type" evidence="1">
    <location>
        <begin position="460"/>
        <end position="487"/>
    </location>
</feature>
<dbReference type="GO" id="GO:0008270">
    <property type="term" value="F:zinc ion binding"/>
    <property type="evidence" value="ECO:0007669"/>
    <property type="project" value="UniProtKB-KW"/>
</dbReference>
<dbReference type="PROSITE" id="PS50103">
    <property type="entry name" value="ZF_C3H1"/>
    <property type="match status" value="3"/>
</dbReference>
<evidence type="ECO:0000313" key="4">
    <source>
        <dbReference type="EMBL" id="CAG6450064.1"/>
    </source>
</evidence>
<proteinExistence type="predicted"/>
<name>A0A8D8A672_CULPI</name>
<feature type="domain" description="C3H1-type" evidence="3">
    <location>
        <begin position="433"/>
        <end position="459"/>
    </location>
</feature>
<dbReference type="AlphaFoldDB" id="A0A8D8A672"/>
<feature type="compositionally biased region" description="Basic and acidic residues" evidence="2">
    <location>
        <begin position="565"/>
        <end position="577"/>
    </location>
</feature>
<accession>A0A8D8A672</accession>
<feature type="zinc finger region" description="C3H1-type" evidence="1">
    <location>
        <begin position="405"/>
        <end position="432"/>
    </location>
</feature>
<evidence type="ECO:0000259" key="3">
    <source>
        <dbReference type="PROSITE" id="PS50103"/>
    </source>
</evidence>
<dbReference type="PANTHER" id="PTHR46156:SF1">
    <property type="entry name" value="ZINC FINGER CCCH DOMAIN-CONTAINING PROTEIN 3"/>
    <property type="match status" value="1"/>
</dbReference>
<dbReference type="GO" id="GO:0005634">
    <property type="term" value="C:nucleus"/>
    <property type="evidence" value="ECO:0007669"/>
    <property type="project" value="TreeGrafter"/>
</dbReference>
<keyword evidence="1" id="KW-0863">Zinc-finger</keyword>
<organism evidence="4">
    <name type="scientific">Culex pipiens</name>
    <name type="common">House mosquito</name>
    <dbReference type="NCBI Taxonomy" id="7175"/>
    <lineage>
        <taxon>Eukaryota</taxon>
        <taxon>Metazoa</taxon>
        <taxon>Ecdysozoa</taxon>
        <taxon>Arthropoda</taxon>
        <taxon>Hexapoda</taxon>
        <taxon>Insecta</taxon>
        <taxon>Pterygota</taxon>
        <taxon>Neoptera</taxon>
        <taxon>Endopterygota</taxon>
        <taxon>Diptera</taxon>
        <taxon>Nematocera</taxon>
        <taxon>Culicoidea</taxon>
        <taxon>Culicidae</taxon>
        <taxon>Culicinae</taxon>
        <taxon>Culicini</taxon>
        <taxon>Culex</taxon>
        <taxon>Culex</taxon>
    </lineage>
</organism>
<dbReference type="Gene3D" id="4.10.1000.10">
    <property type="entry name" value="Zinc finger, CCCH-type"/>
    <property type="match status" value="2"/>
</dbReference>
<dbReference type="SMART" id="SM00356">
    <property type="entry name" value="ZnF_C3H1"/>
    <property type="match status" value="4"/>
</dbReference>
<dbReference type="FunFam" id="4.10.1000.10:FF:000035">
    <property type="entry name" value="CCCH zinc finger protein, variant"/>
    <property type="match status" value="1"/>
</dbReference>
<sequence>MQRTFYVISRICVFKLFFFRISTRRKQTMDDPTEPRAKIFINPNFKKAHFNRNFLPQPAAMQSVPVPEEVATLSLSTVPRVHFNPAFLEKLHRQREQQQEELLLREMTLTLTEATVVPPRPPPNPIIKHTMRKLIRASSSVPVLGSGPRAPLLAPLVKISKNKLVRSTPVPAVAPVVVSNKPASYRLDRRPGVMSRVVPKVRPSSIRRYSLVRSTNSISPRKVVVTDRRLLKLRRTKSIGKGSAARTLPSISFASPNKKLVMLNINGVLYRSSTNKLQVQSANPVPSRSDDSRERSLTIRGTRFLLDSSGTKLRKVPSMTEDATMGEARLGRIDIGGLTYKPGKDGTFVRTDVHRTRTHLSLAKHKSIQVLTNKLRKCNIPCQIYRRLGKCSAQLKGKCPRLHDPKHVIICPRFLKGECTLAAGCLLSHDVSLEKMPVCRFFLEGRCVKNDCPYLHKKVSETERICEDFLRGYCPLAAKCQRRHEFVCPEYDRLGVCDRSKCPYPHGGRSKTIAKSKPMESTPTKAESSQVPPVKRYYLDREVEATGGSDELSAEQKSQLKRLLGKVDKMKQGHVEDGGEVISGPSEVGEANENNSGDDDEDDDGDHRPPIMKRAKLGPLPSFIPI</sequence>
<keyword evidence="1" id="KW-0862">Zinc</keyword>